<reference evidence="1" key="1">
    <citation type="submission" date="2018-05" db="EMBL/GenBank/DDBJ databases">
        <authorList>
            <person name="Lanie J.A."/>
            <person name="Ng W.-L."/>
            <person name="Kazmierczak K.M."/>
            <person name="Andrzejewski T.M."/>
            <person name="Davidsen T.M."/>
            <person name="Wayne K.J."/>
            <person name="Tettelin H."/>
            <person name="Glass J.I."/>
            <person name="Rusch D."/>
            <person name="Podicherti R."/>
            <person name="Tsui H.-C.T."/>
            <person name="Winkler M.E."/>
        </authorList>
    </citation>
    <scope>NUCLEOTIDE SEQUENCE</scope>
</reference>
<dbReference type="AlphaFoldDB" id="A0A383BJL1"/>
<protein>
    <submittedName>
        <fullName evidence="1">Uncharacterized protein</fullName>
    </submittedName>
</protein>
<name>A0A383BJL1_9ZZZZ</name>
<organism evidence="1">
    <name type="scientific">marine metagenome</name>
    <dbReference type="NCBI Taxonomy" id="408172"/>
    <lineage>
        <taxon>unclassified sequences</taxon>
        <taxon>metagenomes</taxon>
        <taxon>ecological metagenomes</taxon>
    </lineage>
</organism>
<dbReference type="EMBL" id="UINC01200909">
    <property type="protein sequence ID" value="SVE20010.1"/>
    <property type="molecule type" value="Genomic_DNA"/>
</dbReference>
<accession>A0A383BJL1</accession>
<gene>
    <name evidence="1" type="ORF">METZ01_LOCUS472864</name>
</gene>
<feature type="non-terminal residue" evidence="1">
    <location>
        <position position="1"/>
    </location>
</feature>
<sequence length="44" mass="5146">AAVPGKRSMTHRYVEITDLEYTREPLFTGKRPFQMKTHSAHFPL</sequence>
<evidence type="ECO:0000313" key="1">
    <source>
        <dbReference type="EMBL" id="SVE20010.1"/>
    </source>
</evidence>
<proteinExistence type="predicted"/>